<dbReference type="GO" id="GO:0005634">
    <property type="term" value="C:nucleus"/>
    <property type="evidence" value="ECO:0000318"/>
    <property type="project" value="GO_Central"/>
</dbReference>
<dbReference type="SUPFAM" id="SSF46689">
    <property type="entry name" value="Homeodomain-like"/>
    <property type="match status" value="1"/>
</dbReference>
<dbReference type="GO" id="GO:0000976">
    <property type="term" value="F:transcription cis-regulatory region binding"/>
    <property type="evidence" value="ECO:0000318"/>
    <property type="project" value="GO_Central"/>
</dbReference>
<dbReference type="Pfam" id="PF04770">
    <property type="entry name" value="ZF-HD_dimer"/>
    <property type="match status" value="1"/>
</dbReference>
<evidence type="ECO:0000313" key="11">
    <source>
        <dbReference type="Proteomes" id="UP000790787"/>
    </source>
</evidence>
<dbReference type="RefSeq" id="XP_016510094.1">
    <property type="nucleotide sequence ID" value="XM_016654608.1"/>
</dbReference>
<dbReference type="InterPro" id="IPR009057">
    <property type="entry name" value="Homeodomain-like_sf"/>
</dbReference>
<dbReference type="AlphaFoldDB" id="A0A1S4DA58"/>
<dbReference type="Proteomes" id="UP000790787">
    <property type="component" value="Chromosome 2"/>
</dbReference>
<evidence type="ECO:0000256" key="5">
    <source>
        <dbReference type="ARBA" id="ARBA00023015"/>
    </source>
</evidence>
<dbReference type="FunFam" id="1.10.10.60:FF:000257">
    <property type="entry name" value="Zinc-finger homeodomain protein 2"/>
    <property type="match status" value="1"/>
</dbReference>
<evidence type="ECO:0000256" key="1">
    <source>
        <dbReference type="ARBA" id="ARBA00004123"/>
    </source>
</evidence>
<dbReference type="STRING" id="4097.A0A1S4DA58"/>
<evidence type="ECO:0000256" key="8">
    <source>
        <dbReference type="ARBA" id="ARBA00023163"/>
    </source>
</evidence>
<dbReference type="OrthoDB" id="694008at2759"/>
<dbReference type="RefSeq" id="XP_016510094.1">
    <property type="nucleotide sequence ID" value="XM_016654608.2"/>
</dbReference>
<dbReference type="InterPro" id="IPR006456">
    <property type="entry name" value="ZF_HD_homeobox_Cys/His_dimer"/>
</dbReference>
<evidence type="ECO:0000256" key="4">
    <source>
        <dbReference type="ARBA" id="ARBA00022833"/>
    </source>
</evidence>
<evidence type="ECO:0000256" key="7">
    <source>
        <dbReference type="ARBA" id="ARBA00023155"/>
    </source>
</evidence>
<evidence type="ECO:0000259" key="10">
    <source>
        <dbReference type="PROSITE" id="PS51523"/>
    </source>
</evidence>
<dbReference type="GO" id="GO:0008270">
    <property type="term" value="F:zinc ion binding"/>
    <property type="evidence" value="ECO:0007669"/>
    <property type="project" value="UniProtKB-KW"/>
</dbReference>
<dbReference type="InterPro" id="IPR006455">
    <property type="entry name" value="Homeodomain_ZF_HD"/>
</dbReference>
<dbReference type="PANTHER" id="PTHR31948:SF163">
    <property type="entry name" value="ZINC-FINGER HOMEODOMAIN PROTEIN 3"/>
    <property type="match status" value="1"/>
</dbReference>
<dbReference type="OMA" id="HMIMPLG"/>
<accession>A0A1S4DA58</accession>
<keyword evidence="7" id="KW-0371">Homeobox</keyword>
<evidence type="ECO:0000313" key="12">
    <source>
        <dbReference type="RefSeq" id="XP_016510094.1"/>
    </source>
</evidence>
<reference evidence="11" key="1">
    <citation type="journal article" date="2014" name="Nat. Commun.">
        <title>The tobacco genome sequence and its comparison with those of tomato and potato.</title>
        <authorList>
            <person name="Sierro N."/>
            <person name="Battey J.N."/>
            <person name="Ouadi S."/>
            <person name="Bakaher N."/>
            <person name="Bovet L."/>
            <person name="Willig A."/>
            <person name="Goepfert S."/>
            <person name="Peitsch M.C."/>
            <person name="Ivanov N.V."/>
        </authorList>
    </citation>
    <scope>NUCLEOTIDE SEQUENCE [LARGE SCALE GENOMIC DNA]</scope>
</reference>
<dbReference type="SMR" id="A0A1S4DA58"/>
<keyword evidence="9" id="KW-0539">Nucleus</keyword>
<dbReference type="Gene3D" id="1.10.10.60">
    <property type="entry name" value="Homeodomain-like"/>
    <property type="match status" value="1"/>
</dbReference>
<keyword evidence="4" id="KW-0862">Zinc</keyword>
<dbReference type="NCBIfam" id="TIGR01566">
    <property type="entry name" value="ZF_HD_prot_N"/>
    <property type="match status" value="1"/>
</dbReference>
<keyword evidence="2" id="KW-0479">Metal-binding</keyword>
<dbReference type="PANTHER" id="PTHR31948">
    <property type="entry name" value="ZINC-FINGER HOMEODOMAIN PROTEIN 2"/>
    <property type="match status" value="1"/>
</dbReference>
<protein>
    <submittedName>
        <fullName evidence="12">Zinc-finger homeodomain protein 4-like</fullName>
    </submittedName>
</protein>
<proteinExistence type="predicted"/>
<organism evidence="11 12">
    <name type="scientific">Nicotiana tabacum</name>
    <name type="common">Common tobacco</name>
    <dbReference type="NCBI Taxonomy" id="4097"/>
    <lineage>
        <taxon>Eukaryota</taxon>
        <taxon>Viridiplantae</taxon>
        <taxon>Streptophyta</taxon>
        <taxon>Embryophyta</taxon>
        <taxon>Tracheophyta</taxon>
        <taxon>Spermatophyta</taxon>
        <taxon>Magnoliopsida</taxon>
        <taxon>eudicotyledons</taxon>
        <taxon>Gunneridae</taxon>
        <taxon>Pentapetalae</taxon>
        <taxon>asterids</taxon>
        <taxon>lamiids</taxon>
        <taxon>Solanales</taxon>
        <taxon>Solanaceae</taxon>
        <taxon>Nicotianoideae</taxon>
        <taxon>Nicotianeae</taxon>
        <taxon>Nicotiana</taxon>
    </lineage>
</organism>
<reference evidence="12" key="2">
    <citation type="submission" date="2025-08" db="UniProtKB">
        <authorList>
            <consortium name="RefSeq"/>
        </authorList>
    </citation>
    <scope>IDENTIFICATION</scope>
    <source>
        <tissue evidence="12">Leaf</tissue>
    </source>
</reference>
<dbReference type="PaxDb" id="4097-A0A1S4DA58"/>
<dbReference type="GeneID" id="107827466"/>
<evidence type="ECO:0000256" key="6">
    <source>
        <dbReference type="ARBA" id="ARBA00023125"/>
    </source>
</evidence>
<keyword evidence="6" id="KW-0238">DNA-binding</keyword>
<dbReference type="GO" id="GO:0003700">
    <property type="term" value="F:DNA-binding transcription factor activity"/>
    <property type="evidence" value="ECO:0000318"/>
    <property type="project" value="GO_Central"/>
</dbReference>
<name>A0A1S4DA58_TOBAC</name>
<feature type="domain" description="ZF-HD dimerization-type" evidence="10">
    <location>
        <begin position="70"/>
        <end position="119"/>
    </location>
</feature>
<comment type="subcellular location">
    <subcellularLocation>
        <location evidence="1">Nucleus</location>
    </subcellularLocation>
</comment>
<keyword evidence="8" id="KW-0804">Transcription</keyword>
<dbReference type="KEGG" id="nta:107827466"/>
<keyword evidence="5" id="KW-0805">Transcription regulation</keyword>
<evidence type="ECO:0000256" key="9">
    <source>
        <dbReference type="ARBA" id="ARBA00023242"/>
    </source>
</evidence>
<dbReference type="GO" id="GO:0006355">
    <property type="term" value="P:regulation of DNA-templated transcription"/>
    <property type="evidence" value="ECO:0000318"/>
    <property type="project" value="GO_Central"/>
</dbReference>
<keyword evidence="3" id="KW-0863">Zinc-finger</keyword>
<dbReference type="PROSITE" id="PS51523">
    <property type="entry name" value="ZF_HD_DIMER"/>
    <property type="match status" value="1"/>
</dbReference>
<evidence type="ECO:0000256" key="3">
    <source>
        <dbReference type="ARBA" id="ARBA00022771"/>
    </source>
</evidence>
<sequence length="261" mass="29759">MEVPNEEGEMAMPINSTYGHEHMIYHDTAPQNNHIITPPQIVTSKNGPPISTSTLETSDNVVPYKKMVKYKECLKNHAAAMGGNATDGCGEFMPSGEEGTFEFLTCSVCNCHRNFHRKETEGELIRKVYVGHPHKAFVYPASRAAPYQMIMSYNNHLGSFPYIEQEDGIINGGCGVMARPLNYQQLVKKRFRTKFSQEQKEKMLNFAEKIGWKMQKQEDAMVQQFCQEVGVKRRVLKVWMHNNKHSLAKKNSNDINLQSQI</sequence>
<gene>
    <name evidence="12" type="primary">LOC107827466</name>
</gene>
<evidence type="ECO:0000256" key="2">
    <source>
        <dbReference type="ARBA" id="ARBA00022723"/>
    </source>
</evidence>
<dbReference type="NCBIfam" id="TIGR01565">
    <property type="entry name" value="homeo_ZF_HD"/>
    <property type="match status" value="1"/>
</dbReference>
<keyword evidence="11" id="KW-1185">Reference proteome</keyword>